<evidence type="ECO:0000256" key="1">
    <source>
        <dbReference type="ARBA" id="ARBA00004651"/>
    </source>
</evidence>
<accession>A0A7W9SN17</accession>
<feature type="transmembrane region" description="Helical" evidence="6">
    <location>
        <begin position="9"/>
        <end position="26"/>
    </location>
</feature>
<evidence type="ECO:0000256" key="5">
    <source>
        <dbReference type="ARBA" id="ARBA00023136"/>
    </source>
</evidence>
<keyword evidence="3 6" id="KW-0812">Transmembrane</keyword>
<dbReference type="PANTHER" id="PTHR23505">
    <property type="entry name" value="SPINSTER"/>
    <property type="match status" value="1"/>
</dbReference>
<evidence type="ECO:0000256" key="6">
    <source>
        <dbReference type="SAM" id="Phobius"/>
    </source>
</evidence>
<feature type="transmembrane region" description="Helical" evidence="6">
    <location>
        <begin position="80"/>
        <end position="100"/>
    </location>
</feature>
<feature type="transmembrane region" description="Helical" evidence="6">
    <location>
        <begin position="106"/>
        <end position="128"/>
    </location>
</feature>
<keyword evidence="5 6" id="KW-0472">Membrane</keyword>
<feature type="transmembrane region" description="Helical" evidence="6">
    <location>
        <begin position="254"/>
        <end position="277"/>
    </location>
</feature>
<dbReference type="EMBL" id="JACHGW010000001">
    <property type="protein sequence ID" value="MBB6049345.1"/>
    <property type="molecule type" value="Genomic_DNA"/>
</dbReference>
<gene>
    <name evidence="8" type="ORF">HNQ39_001107</name>
</gene>
<sequence>MPDGRKPHLLWWVVFLLAPVALLNYLDRQMLSAMKFSVMGELRDIGSDTRWGIMLAQFKWVYACLSPVGGYLADRFSRRGIIVGSLAVWSAITWWTGQATSYSELLWARTLMGVSEAFYIPAALALLMDYHTGATKSRATGIHMAAIYLGVILGGFAGYVADAPGLGWRWAFHTAGAVGIVYALPLWLLLKDPPRTGESAPRNSPLGALKQLLRNPSFLLLTLYFALIAWPGWMMKDWMPAMLKSQFELSQGRAGVSAGLYVNLAGFVGLFLGGLWADRWVRKSVRGRTTVSAIGMGLIIPALFGLGYSPSIGVAIGFLALFGLGFGLFDGNNMPILSQLVRPDLRATGYGVMNFVSVSLGGFADIGVGRLRDSGASFAGILSLTACAVAVNVLLVLLIRPRPELTPELERV</sequence>
<feature type="transmembrane region" description="Helical" evidence="6">
    <location>
        <begin position="211"/>
        <end position="234"/>
    </location>
</feature>
<feature type="domain" description="Major facilitator superfamily (MFS) profile" evidence="7">
    <location>
        <begin position="13"/>
        <end position="404"/>
    </location>
</feature>
<evidence type="ECO:0000256" key="4">
    <source>
        <dbReference type="ARBA" id="ARBA00022989"/>
    </source>
</evidence>
<dbReference type="GO" id="GO:0022857">
    <property type="term" value="F:transmembrane transporter activity"/>
    <property type="evidence" value="ECO:0007669"/>
    <property type="project" value="InterPro"/>
</dbReference>
<dbReference type="InterPro" id="IPR036259">
    <property type="entry name" value="MFS_trans_sf"/>
</dbReference>
<dbReference type="PANTHER" id="PTHR23505:SF79">
    <property type="entry name" value="PROTEIN SPINSTER"/>
    <property type="match status" value="1"/>
</dbReference>
<dbReference type="Pfam" id="PF07690">
    <property type="entry name" value="MFS_1"/>
    <property type="match status" value="1"/>
</dbReference>
<evidence type="ECO:0000256" key="2">
    <source>
        <dbReference type="ARBA" id="ARBA00022448"/>
    </source>
</evidence>
<dbReference type="SUPFAM" id="SSF103473">
    <property type="entry name" value="MFS general substrate transporter"/>
    <property type="match status" value="1"/>
</dbReference>
<comment type="subcellular location">
    <subcellularLocation>
        <location evidence="1">Cell membrane</location>
        <topology evidence="1">Multi-pass membrane protein</topology>
    </subcellularLocation>
</comment>
<evidence type="ECO:0000313" key="9">
    <source>
        <dbReference type="Proteomes" id="UP000520814"/>
    </source>
</evidence>
<dbReference type="RefSeq" id="WP_184192955.1">
    <property type="nucleotide sequence ID" value="NZ_JACHGW010000001.1"/>
</dbReference>
<feature type="transmembrane region" description="Helical" evidence="6">
    <location>
        <begin position="51"/>
        <end position="73"/>
    </location>
</feature>
<dbReference type="Proteomes" id="UP000520814">
    <property type="component" value="Unassembled WGS sequence"/>
</dbReference>
<dbReference type="AlphaFoldDB" id="A0A7W9SN17"/>
<keyword evidence="9" id="KW-1185">Reference proteome</keyword>
<keyword evidence="2" id="KW-0813">Transport</keyword>
<feature type="transmembrane region" description="Helical" evidence="6">
    <location>
        <begin position="289"/>
        <end position="306"/>
    </location>
</feature>
<name>A0A7W9SN17_ARMRO</name>
<dbReference type="InterPro" id="IPR044770">
    <property type="entry name" value="MFS_spinster-like"/>
</dbReference>
<feature type="transmembrane region" description="Helical" evidence="6">
    <location>
        <begin position="312"/>
        <end position="329"/>
    </location>
</feature>
<dbReference type="PROSITE" id="PS50850">
    <property type="entry name" value="MFS"/>
    <property type="match status" value="1"/>
</dbReference>
<dbReference type="GO" id="GO:0005886">
    <property type="term" value="C:plasma membrane"/>
    <property type="evidence" value="ECO:0007669"/>
    <property type="project" value="UniProtKB-SubCell"/>
</dbReference>
<feature type="transmembrane region" description="Helical" evidence="6">
    <location>
        <begin position="375"/>
        <end position="399"/>
    </location>
</feature>
<protein>
    <submittedName>
        <fullName evidence="8">MFS family permease</fullName>
    </submittedName>
</protein>
<dbReference type="InterPro" id="IPR020846">
    <property type="entry name" value="MFS_dom"/>
</dbReference>
<comment type="caution">
    <text evidence="8">The sequence shown here is derived from an EMBL/GenBank/DDBJ whole genome shotgun (WGS) entry which is preliminary data.</text>
</comment>
<feature type="transmembrane region" description="Helical" evidence="6">
    <location>
        <begin position="350"/>
        <end position="369"/>
    </location>
</feature>
<feature type="transmembrane region" description="Helical" evidence="6">
    <location>
        <begin position="167"/>
        <end position="190"/>
    </location>
</feature>
<organism evidence="8 9">
    <name type="scientific">Armatimonas rosea</name>
    <dbReference type="NCBI Taxonomy" id="685828"/>
    <lineage>
        <taxon>Bacteria</taxon>
        <taxon>Bacillati</taxon>
        <taxon>Armatimonadota</taxon>
        <taxon>Armatimonadia</taxon>
        <taxon>Armatimonadales</taxon>
        <taxon>Armatimonadaceae</taxon>
        <taxon>Armatimonas</taxon>
    </lineage>
</organism>
<feature type="transmembrane region" description="Helical" evidence="6">
    <location>
        <begin position="140"/>
        <end position="161"/>
    </location>
</feature>
<proteinExistence type="predicted"/>
<dbReference type="InterPro" id="IPR011701">
    <property type="entry name" value="MFS"/>
</dbReference>
<evidence type="ECO:0000256" key="3">
    <source>
        <dbReference type="ARBA" id="ARBA00022692"/>
    </source>
</evidence>
<dbReference type="Gene3D" id="1.20.1250.20">
    <property type="entry name" value="MFS general substrate transporter like domains"/>
    <property type="match status" value="2"/>
</dbReference>
<reference evidence="8 9" key="1">
    <citation type="submission" date="2020-08" db="EMBL/GenBank/DDBJ databases">
        <title>Genomic Encyclopedia of Type Strains, Phase IV (KMG-IV): sequencing the most valuable type-strain genomes for metagenomic binning, comparative biology and taxonomic classification.</title>
        <authorList>
            <person name="Goeker M."/>
        </authorList>
    </citation>
    <scope>NUCLEOTIDE SEQUENCE [LARGE SCALE GENOMIC DNA]</scope>
    <source>
        <strain evidence="8 9">DSM 23562</strain>
    </source>
</reference>
<keyword evidence="4 6" id="KW-1133">Transmembrane helix</keyword>
<evidence type="ECO:0000259" key="7">
    <source>
        <dbReference type="PROSITE" id="PS50850"/>
    </source>
</evidence>
<evidence type="ECO:0000313" key="8">
    <source>
        <dbReference type="EMBL" id="MBB6049345.1"/>
    </source>
</evidence>